<organism evidence="2 3">
    <name type="scientific">Austropuccinia psidii MF-1</name>
    <dbReference type="NCBI Taxonomy" id="1389203"/>
    <lineage>
        <taxon>Eukaryota</taxon>
        <taxon>Fungi</taxon>
        <taxon>Dikarya</taxon>
        <taxon>Basidiomycota</taxon>
        <taxon>Pucciniomycotina</taxon>
        <taxon>Pucciniomycetes</taxon>
        <taxon>Pucciniales</taxon>
        <taxon>Sphaerophragmiaceae</taxon>
        <taxon>Austropuccinia</taxon>
    </lineage>
</organism>
<proteinExistence type="predicted"/>
<comment type="caution">
    <text evidence="2">The sequence shown here is derived from an EMBL/GenBank/DDBJ whole genome shotgun (WGS) entry which is preliminary data.</text>
</comment>
<feature type="compositionally biased region" description="Basic and acidic residues" evidence="1">
    <location>
        <begin position="1"/>
        <end position="21"/>
    </location>
</feature>
<dbReference type="Proteomes" id="UP000765509">
    <property type="component" value="Unassembled WGS sequence"/>
</dbReference>
<dbReference type="AlphaFoldDB" id="A0A9Q3KUA8"/>
<evidence type="ECO:0000256" key="1">
    <source>
        <dbReference type="SAM" id="MobiDB-lite"/>
    </source>
</evidence>
<evidence type="ECO:0000313" key="2">
    <source>
        <dbReference type="EMBL" id="MBW0588388.1"/>
    </source>
</evidence>
<feature type="region of interest" description="Disordered" evidence="1">
    <location>
        <begin position="1"/>
        <end position="70"/>
    </location>
</feature>
<reference evidence="2" key="1">
    <citation type="submission" date="2021-03" db="EMBL/GenBank/DDBJ databases">
        <title>Draft genome sequence of rust myrtle Austropuccinia psidii MF-1, a brazilian biotype.</title>
        <authorList>
            <person name="Quecine M.C."/>
            <person name="Pachon D.M.R."/>
            <person name="Bonatelli M.L."/>
            <person name="Correr F.H."/>
            <person name="Franceschini L.M."/>
            <person name="Leite T.F."/>
            <person name="Margarido G.R.A."/>
            <person name="Almeida C.A."/>
            <person name="Ferrarezi J.A."/>
            <person name="Labate C.A."/>
        </authorList>
    </citation>
    <scope>NUCLEOTIDE SEQUENCE</scope>
    <source>
        <strain evidence="2">MF-1</strain>
    </source>
</reference>
<evidence type="ECO:0000313" key="3">
    <source>
        <dbReference type="Proteomes" id="UP000765509"/>
    </source>
</evidence>
<name>A0A9Q3KUA8_9BASI</name>
<gene>
    <name evidence="2" type="ORF">O181_128103</name>
</gene>
<sequence>MASIDGEEKHDAFDTRMEEKQPSTTLTSSKNSPVPSSSNFNVKKQPQTPNKGKGKAPAPNLTARATESQRFNRMPWKMYFRWPEP</sequence>
<dbReference type="EMBL" id="AVOT02130373">
    <property type="protein sequence ID" value="MBW0588388.1"/>
    <property type="molecule type" value="Genomic_DNA"/>
</dbReference>
<accession>A0A9Q3KUA8</accession>
<keyword evidence="3" id="KW-1185">Reference proteome</keyword>
<protein>
    <submittedName>
        <fullName evidence="2">Uncharacterized protein</fullName>
    </submittedName>
</protein>
<feature type="compositionally biased region" description="Low complexity" evidence="1">
    <location>
        <begin position="28"/>
        <end position="43"/>
    </location>
</feature>